<dbReference type="CDD" id="cd00054">
    <property type="entry name" value="EGF_CA"/>
    <property type="match status" value="1"/>
</dbReference>
<keyword evidence="5" id="KW-0732">Signal</keyword>
<dbReference type="Pfam" id="PF00431">
    <property type="entry name" value="CUB"/>
    <property type="match status" value="1"/>
</dbReference>
<feature type="chain" id="PRO_5019834578" evidence="5">
    <location>
        <begin position="25"/>
        <end position="872"/>
    </location>
</feature>
<keyword evidence="3" id="KW-0325">Glycoprotein</keyword>
<dbReference type="AlphaFoldDB" id="A0A482XB34"/>
<proteinExistence type="inferred from homology"/>
<dbReference type="Gene3D" id="2.60.40.10">
    <property type="entry name" value="Immunoglobulins"/>
    <property type="match status" value="1"/>
</dbReference>
<dbReference type="InterPro" id="IPR007110">
    <property type="entry name" value="Ig-like_dom"/>
</dbReference>
<protein>
    <submittedName>
        <fullName evidence="9">Uncharacterized protein</fullName>
    </submittedName>
</protein>
<dbReference type="Proteomes" id="UP000291343">
    <property type="component" value="Unassembled WGS sequence"/>
</dbReference>
<sequence length="872" mass="98545">MLASDMTFTCVLFILTLTFRDLHCFVTLDHATDSEPCGGVYTEPRGVIQTPNFPKPFKVPIKCKWVIDASSQPSNTTVVVYLTQLFVTTGLTFTESVYYDGDNSFDKFGGKLVHSVTEKNIKSSLWLSTNLQYLVVDFELDQLEGNHVRALDGLLDVYGFNITYEARSDVEDAVRTPFCNVVACSYEGHCYGNENLTEYGCSCFSGFSGVDCGQRPLCEPDRNVCLNNATCRHVGATLVYCSCPPGFTGTRCDVIIPTEPSEDECLESDGRSCVYQCPYHEDRRPCSCTEGMTRAPTEKSRYQITIQLATQSEWKTVEDFINSFQGHTLHYLLEQQILKYLSSRISKIDELRVISITSEGEVMFHFFGGKNDGRKVRAAVNELVEKRHLGNLTFVSTMLTFKQEPTLLLKSVQVNQKSPVVRYGDEFILSCIAQGSSYMTFRWLKDGIAINEAKTIRNIWTKLLPIDSNDQYTALLVIKHADTLDQGRYTCQVTDWGQEQCSGIDLEVIPPPLVRVSPMTITAQKGQDLNIVCMWPIERADLEQVYGYSWLKETRDSKEAHLFKMRHNHEVWEDLHPAGSILRVYNIQFKALTLGFQNTTGTETISGILGLLRDKSRLYRGEAEPALSLLQNISWFLNFTSAWDDLIRATPFFFSTINNILQRREAIINANRIVDLQKLVSDWTVAWAKHSHQLRPDPTLTFDSLVVDVFTYQPTSAQQPQLLFNLPRSTHRYPSWFKVSLTISIDTKNATLKNGTHSVSVIVYKDIVKFLPERQIYKKDDDGGTELEYEIASNVVSLVASDTVAVQHVDVQLETRRRHGWRVACGMLQPGAVAWRLDSCRLLANDRGGNMTMCSCRQMGTYAALITKSAAQ</sequence>
<dbReference type="PANTHER" id="PTHR45813">
    <property type="entry name" value="IG-LIKE DOMAIN-CONTAINING PROTEIN"/>
    <property type="match status" value="1"/>
</dbReference>
<dbReference type="SMART" id="SM00181">
    <property type="entry name" value="EGF"/>
    <property type="match status" value="2"/>
</dbReference>
<dbReference type="SUPFAM" id="SSF57196">
    <property type="entry name" value="EGF/Laminin"/>
    <property type="match status" value="1"/>
</dbReference>
<feature type="domain" description="EGF-like" evidence="7">
    <location>
        <begin position="214"/>
        <end position="253"/>
    </location>
</feature>
<feature type="non-terminal residue" evidence="9">
    <location>
        <position position="872"/>
    </location>
</feature>
<keyword evidence="4" id="KW-0245">EGF-like domain</keyword>
<feature type="disulfide bond" evidence="4">
    <location>
        <begin position="243"/>
        <end position="252"/>
    </location>
</feature>
<evidence type="ECO:0000313" key="9">
    <source>
        <dbReference type="EMBL" id="RZF42903.1"/>
    </source>
</evidence>
<dbReference type="InterPro" id="IPR051587">
    <property type="entry name" value="Adhesion_GPCR"/>
</dbReference>
<feature type="domain" description="Ig-like" evidence="8">
    <location>
        <begin position="405"/>
        <end position="495"/>
    </location>
</feature>
<dbReference type="PROSITE" id="PS01186">
    <property type="entry name" value="EGF_2"/>
    <property type="match status" value="2"/>
</dbReference>
<name>A0A482XB34_LAOST</name>
<comment type="similarity">
    <text evidence="1">Belongs to the G-protein coupled receptor 2 family. Adhesion G-protein coupled receptor (ADGR) subfamily.</text>
</comment>
<dbReference type="PANTHER" id="PTHR45813:SF8">
    <property type="entry name" value="IG-LIKE DOMAIN-CONTAINING PROTEIN"/>
    <property type="match status" value="1"/>
</dbReference>
<dbReference type="InterPro" id="IPR000742">
    <property type="entry name" value="EGF"/>
</dbReference>
<dbReference type="GO" id="GO:0007189">
    <property type="term" value="P:adenylate cyclase-activating G protein-coupled receptor signaling pathway"/>
    <property type="evidence" value="ECO:0007669"/>
    <property type="project" value="TreeGrafter"/>
</dbReference>
<evidence type="ECO:0000256" key="2">
    <source>
        <dbReference type="ARBA" id="ARBA00023157"/>
    </source>
</evidence>
<gene>
    <name evidence="9" type="ORF">LSTR_LSTR003619</name>
</gene>
<dbReference type="InterPro" id="IPR000859">
    <property type="entry name" value="CUB_dom"/>
</dbReference>
<dbReference type="PROSITE" id="PS01180">
    <property type="entry name" value="CUB"/>
    <property type="match status" value="1"/>
</dbReference>
<dbReference type="Pfam" id="PF00008">
    <property type="entry name" value="EGF"/>
    <property type="match status" value="1"/>
</dbReference>
<organism evidence="9 10">
    <name type="scientific">Laodelphax striatellus</name>
    <name type="common">Small brown planthopper</name>
    <name type="synonym">Delphax striatella</name>
    <dbReference type="NCBI Taxonomy" id="195883"/>
    <lineage>
        <taxon>Eukaryota</taxon>
        <taxon>Metazoa</taxon>
        <taxon>Ecdysozoa</taxon>
        <taxon>Arthropoda</taxon>
        <taxon>Hexapoda</taxon>
        <taxon>Insecta</taxon>
        <taxon>Pterygota</taxon>
        <taxon>Neoptera</taxon>
        <taxon>Paraneoptera</taxon>
        <taxon>Hemiptera</taxon>
        <taxon>Auchenorrhyncha</taxon>
        <taxon>Fulgoroidea</taxon>
        <taxon>Delphacidae</taxon>
        <taxon>Criomorphinae</taxon>
        <taxon>Laodelphax</taxon>
    </lineage>
</organism>
<comment type="caution">
    <text evidence="4">Lacks conserved residue(s) required for the propagation of feature annotation.</text>
</comment>
<evidence type="ECO:0000256" key="5">
    <source>
        <dbReference type="SAM" id="SignalP"/>
    </source>
</evidence>
<evidence type="ECO:0000256" key="1">
    <source>
        <dbReference type="ARBA" id="ARBA00007343"/>
    </source>
</evidence>
<dbReference type="Gene3D" id="2.60.120.290">
    <property type="entry name" value="Spermadhesin, CUB domain"/>
    <property type="match status" value="1"/>
</dbReference>
<dbReference type="PROSITE" id="PS50026">
    <property type="entry name" value="EGF_3"/>
    <property type="match status" value="2"/>
</dbReference>
<dbReference type="InterPro" id="IPR013783">
    <property type="entry name" value="Ig-like_fold"/>
</dbReference>
<dbReference type="PROSITE" id="PS50835">
    <property type="entry name" value="IG_LIKE"/>
    <property type="match status" value="1"/>
</dbReference>
<dbReference type="InterPro" id="IPR035914">
    <property type="entry name" value="Sperma_CUB_dom_sf"/>
</dbReference>
<feature type="disulfide bond" evidence="4">
    <location>
        <begin position="203"/>
        <end position="212"/>
    </location>
</feature>
<feature type="disulfide bond" evidence="4">
    <location>
        <begin position="184"/>
        <end position="201"/>
    </location>
</feature>
<dbReference type="SMART" id="SM00409">
    <property type="entry name" value="IG"/>
    <property type="match status" value="1"/>
</dbReference>
<evidence type="ECO:0000259" key="7">
    <source>
        <dbReference type="PROSITE" id="PS50026"/>
    </source>
</evidence>
<feature type="signal peptide" evidence="5">
    <location>
        <begin position="1"/>
        <end position="24"/>
    </location>
</feature>
<dbReference type="Gene3D" id="2.60.220.50">
    <property type="match status" value="1"/>
</dbReference>
<evidence type="ECO:0000259" key="8">
    <source>
        <dbReference type="PROSITE" id="PS50835"/>
    </source>
</evidence>
<dbReference type="Gene3D" id="2.10.25.10">
    <property type="entry name" value="Laminin"/>
    <property type="match status" value="1"/>
</dbReference>
<accession>A0A482XB34</accession>
<comment type="caution">
    <text evidence="9">The sequence shown here is derived from an EMBL/GenBank/DDBJ whole genome shotgun (WGS) entry which is preliminary data.</text>
</comment>
<dbReference type="InterPro" id="IPR046338">
    <property type="entry name" value="GAIN_dom_sf"/>
</dbReference>
<dbReference type="InterPro" id="IPR003599">
    <property type="entry name" value="Ig_sub"/>
</dbReference>
<dbReference type="InterPro" id="IPR036179">
    <property type="entry name" value="Ig-like_dom_sf"/>
</dbReference>
<dbReference type="EMBL" id="QKKF02013724">
    <property type="protein sequence ID" value="RZF42903.1"/>
    <property type="molecule type" value="Genomic_DNA"/>
</dbReference>
<evidence type="ECO:0000256" key="4">
    <source>
        <dbReference type="PROSITE-ProRule" id="PRU00076"/>
    </source>
</evidence>
<dbReference type="Pfam" id="PF13927">
    <property type="entry name" value="Ig_3"/>
    <property type="match status" value="1"/>
</dbReference>
<evidence type="ECO:0000256" key="3">
    <source>
        <dbReference type="ARBA" id="ARBA00023180"/>
    </source>
</evidence>
<reference evidence="9 10" key="1">
    <citation type="journal article" date="2017" name="Gigascience">
        <title>Genome sequence of the small brown planthopper, Laodelphax striatellus.</title>
        <authorList>
            <person name="Zhu J."/>
            <person name="Jiang F."/>
            <person name="Wang X."/>
            <person name="Yang P."/>
            <person name="Bao Y."/>
            <person name="Zhao W."/>
            <person name="Wang W."/>
            <person name="Lu H."/>
            <person name="Wang Q."/>
            <person name="Cui N."/>
            <person name="Li J."/>
            <person name="Chen X."/>
            <person name="Luo L."/>
            <person name="Yu J."/>
            <person name="Kang L."/>
            <person name="Cui F."/>
        </authorList>
    </citation>
    <scope>NUCLEOTIDE SEQUENCE [LARGE SCALE GENOMIC DNA]</scope>
    <source>
        <strain evidence="9">Lst14</strain>
    </source>
</reference>
<evidence type="ECO:0000259" key="6">
    <source>
        <dbReference type="PROSITE" id="PS01180"/>
    </source>
</evidence>
<keyword evidence="10" id="KW-1185">Reference proteome</keyword>
<dbReference type="GO" id="GO:0004930">
    <property type="term" value="F:G protein-coupled receptor activity"/>
    <property type="evidence" value="ECO:0007669"/>
    <property type="project" value="TreeGrafter"/>
</dbReference>
<keyword evidence="2 4" id="KW-1015">Disulfide bond</keyword>
<dbReference type="InParanoid" id="A0A482XB34"/>
<dbReference type="SUPFAM" id="SSF49854">
    <property type="entry name" value="Spermadhesin, CUB domain"/>
    <property type="match status" value="1"/>
</dbReference>
<dbReference type="CDD" id="cd00041">
    <property type="entry name" value="CUB"/>
    <property type="match status" value="1"/>
</dbReference>
<feature type="domain" description="CUB" evidence="6">
    <location>
        <begin position="37"/>
        <end position="167"/>
    </location>
</feature>
<evidence type="ECO:0000313" key="10">
    <source>
        <dbReference type="Proteomes" id="UP000291343"/>
    </source>
</evidence>
<dbReference type="OrthoDB" id="6630097at2759"/>
<dbReference type="SUPFAM" id="SSF48726">
    <property type="entry name" value="Immunoglobulin"/>
    <property type="match status" value="1"/>
</dbReference>
<dbReference type="PROSITE" id="PS00022">
    <property type="entry name" value="EGF_1"/>
    <property type="match status" value="2"/>
</dbReference>
<feature type="domain" description="EGF-like" evidence="7">
    <location>
        <begin position="175"/>
        <end position="213"/>
    </location>
</feature>